<dbReference type="Pfam" id="PF24664">
    <property type="entry name" value="Monjiviricetes_fusion"/>
    <property type="match status" value="1"/>
</dbReference>
<evidence type="ECO:0000256" key="1">
    <source>
        <dbReference type="SAM" id="Phobius"/>
    </source>
</evidence>
<organism evidence="2">
    <name type="scientific">Xanthi chryso-like virus</name>
    <dbReference type="NCBI Taxonomy" id="2805777"/>
    <lineage>
        <taxon>Viruses</taxon>
        <taxon>Riboviria</taxon>
        <taxon>Orthornavirae</taxon>
        <taxon>Duplornaviricota</taxon>
        <taxon>Chrymotiviricetes</taxon>
        <taxon>Ghabrivirales</taxon>
        <taxon>Alphatotivirineae</taxon>
        <taxon>Chrysoviridae</taxon>
    </lineage>
</organism>
<evidence type="ECO:0000313" key="2">
    <source>
        <dbReference type="EMBL" id="QRD99897.1"/>
    </source>
</evidence>
<reference evidence="2" key="1">
    <citation type="submission" date="2021-01" db="EMBL/GenBank/DDBJ databases">
        <authorList>
            <person name="Konstantinidis K."/>
            <person name="Dovrolis N."/>
            <person name="Kouvela A."/>
            <person name="Kassela K."/>
            <person name="Rosa Freitas M.G."/>
            <person name="Nearchou A."/>
            <person name="de Courcy Williams M."/>
            <person name="Veletza S."/>
            <person name="Mavromara P."/>
            <person name="Karakasiliotis I."/>
        </authorList>
    </citation>
    <scope>NUCLEOTIDE SEQUENCE</scope>
    <source>
        <strain evidence="2">CB3</strain>
    </source>
</reference>
<keyword evidence="2" id="KW-0645">Protease</keyword>
<sequence>MSTREQADCGEPKEDLVPMEWNVVHPVTNQKISVHLTSQPSMSKVEFFELLVKTGTCDEFLTIGDDELSVLMAMSNLRRCRMDNLARQEYINARARKVVSDPGPYLEDGGTAGITTRPSSALSIHEWDPDFDEGTGPSLVAHGRHINDNIMMSEFWGRDDKVHEYKLYIAGGFRVTVRSKEPFTDLELMQARDQVRMMLTDPLLEEELVMQKGMKDMTLELPSTQSALKDGYKLLEWLRVGDQLDKASDHVVVVKDTIEGVPPPYPIQLLQEFPSPTSTVRYDYEFSPGIREPWMAECHAGVLPSFDRESFNKKVGPVLPVVRYPDLPIGSASDNSVEIDGKRFHVIFDQVSGVVDKITPLKEKYKLEESRKKVKVGGIMLTTNYAQPKRAGLKNKYTMGKCRRLVIEMGQRHMVPILYTILLCSAVVPKVKAQFICGDDKHGTLWTMPDHEDCMPAENSDSEVELRVYTKMYDYNMTVYRCYKTVRSDTTIYGFFGPKSHLGYTTKQSSLHVSDCQFMAQTKSTGSMKLSRVGDNSWSTQVRPEIKYTWCCSETVTHTENYHLEEVHARVHLVNGYAVIVSSDSDIGHCNYNAGNCTSITSTYIWEKRDLSCDIKQIGQGSFSFVPDGHSISYDLQLSLMIGDEVNYCGVTYNTTEQGLLVQVLSRRKRDVDAAEKNYILKAANVYARKMSMGMFYSLCNFERMWTNYLTDMAKSNPTRFARTYLNRHDVAAKFVGEAILVWECKQVEIIAKFKGHKLNGQCYDLMPVEYEIDRTKKIGFWDSSTNEISPISSTHDCNSVSGYVLFEGEWRKYFNDTHYDIIIAIQKVPSNIGALDKKEVSFKNNKLHSVYGPAGSQYREFLVNDLTALSAKHIFGHDVECDEQVSSRISGMIHDTTAGIRSALLWPIKLVILSILLLVVVYLIIARSWCHGCWSCTKHTYNRVSFRKEGDVVEIQE</sequence>
<dbReference type="GO" id="GO:0006508">
    <property type="term" value="P:proteolysis"/>
    <property type="evidence" value="ECO:0007669"/>
    <property type="project" value="UniProtKB-KW"/>
</dbReference>
<keyword evidence="2" id="KW-0378">Hydrolase</keyword>
<feature type="transmembrane region" description="Helical" evidence="1">
    <location>
        <begin position="905"/>
        <end position="926"/>
    </location>
</feature>
<accession>A0A889IQ87</accession>
<protein>
    <submittedName>
        <fullName evidence="2">P3 putative protease</fullName>
    </submittedName>
</protein>
<dbReference type="EMBL" id="MW520404">
    <property type="protein sequence ID" value="QRD99897.1"/>
    <property type="molecule type" value="Genomic_RNA"/>
</dbReference>
<proteinExistence type="predicted"/>
<dbReference type="GO" id="GO:0008233">
    <property type="term" value="F:peptidase activity"/>
    <property type="evidence" value="ECO:0007669"/>
    <property type="project" value="UniProtKB-KW"/>
</dbReference>
<keyword evidence="1" id="KW-0812">Transmembrane</keyword>
<name>A0A889IQ87_9VIRU</name>
<keyword evidence="1" id="KW-0472">Membrane</keyword>
<keyword evidence="1" id="KW-1133">Transmembrane helix</keyword>